<accession>F1KTJ4</accession>
<dbReference type="GO" id="GO:0000978">
    <property type="term" value="F:RNA polymerase II cis-regulatory region sequence-specific DNA binding"/>
    <property type="evidence" value="ECO:0007669"/>
    <property type="project" value="TreeGrafter"/>
</dbReference>
<evidence type="ECO:0000313" key="10">
    <source>
        <dbReference type="EMBL" id="ADY41198.1"/>
    </source>
</evidence>
<sequence length="665" mass="74052">MSAGGALPQHLSSSFSQFAALTQFTHVPPFQAPTSPQRIKFKRSRQRVDAGEPRNSYQANRSVTMLQQRFANGFQFGGTNENGSASLSAIFPWMNGQTNSESSTDAEIIKGFDVVQDLSQHNAIDHDEEAAGSCKSLAADEDHDSNEGEKSHGEAAAKEDDLEVKEEKESGDESSPPPSGLVAGGSSSRRKNALPQRQQFVEDAEEITDNAVPVEAESEECAIEESDEVKHNEGTSQSALAATLAASTVTQQNKLQEMFEMQRRIYSNWMEQQKKILSANEDEHQRSQITLSQQQIQRDFAKLAQSLKQEILNSLTGSIDKVISDFAAAEAAANAQRLAAAQQQEREQHAARAPFVFHPLYHPFNGQSAFSNPFMQAASLPPTGIFPPAAPQTAFNPFISHLKAASPATATFRKSDDLSPFAPRKKRSKVTDCTRLNSKPSNGINRDGSLPNSARSSPQLSSYFPPTMVGHPLYGGASFTADERESPANSDDTSDCGPYDGNVNASSTLTPMHLRKAKLMFFYTRYPNSALLKSYFPDIRFNKNNTAQLVKWFSNFREFFYNQMDKYARNYLAEGVKNKEDIVVTPESEIYKNLNQHYNRNNHIQPPERLASVIQETLREFFSAIQNGRDAEPSWKKTIYKIINRMDDPIPEYFKDPNFLERLEG</sequence>
<dbReference type="Gene3D" id="1.10.10.500">
    <property type="entry name" value="Homeo-prospero domain"/>
    <property type="match status" value="1"/>
</dbReference>
<evidence type="ECO:0000256" key="4">
    <source>
        <dbReference type="ARBA" id="ARBA00023125"/>
    </source>
</evidence>
<feature type="compositionally biased region" description="Polar residues" evidence="8">
    <location>
        <begin position="434"/>
        <end position="457"/>
    </location>
</feature>
<dbReference type="InterPro" id="IPR039350">
    <property type="entry name" value="Prospero_homeodomain"/>
</dbReference>
<name>F1KTJ4_ASCSU</name>
<dbReference type="PROSITE" id="PS51818">
    <property type="entry name" value="HOMEO_PROSPERO"/>
    <property type="match status" value="1"/>
</dbReference>
<feature type="region of interest" description="Disordered" evidence="8">
    <location>
        <begin position="29"/>
        <end position="60"/>
    </location>
</feature>
<dbReference type="PANTHER" id="PTHR12198:SF0">
    <property type="entry name" value="HOMEOBOX PROTEIN PROSPERO"/>
    <property type="match status" value="1"/>
</dbReference>
<feature type="compositionally biased region" description="Acidic residues" evidence="8">
    <location>
        <begin position="160"/>
        <end position="172"/>
    </location>
</feature>
<dbReference type="InterPro" id="IPR023082">
    <property type="entry name" value="Homeo_prospero_dom"/>
</dbReference>
<reference evidence="10" key="1">
    <citation type="journal article" date="2011" name="Genome Res.">
        <title>Deep small RNA sequencing from the nematode Ascaris reveals conservation, functional diversification, and novel developmental profiles.</title>
        <authorList>
            <person name="Wang J."/>
            <person name="Czech B."/>
            <person name="Crunk A."/>
            <person name="Wallace A."/>
            <person name="Mitreva M."/>
            <person name="Hannon G.J."/>
            <person name="Davis R.E."/>
        </authorList>
    </citation>
    <scope>NUCLEOTIDE SEQUENCE</scope>
</reference>
<evidence type="ECO:0000256" key="1">
    <source>
        <dbReference type="ARBA" id="ARBA00004123"/>
    </source>
</evidence>
<comment type="subcellular location">
    <subcellularLocation>
        <location evidence="1">Nucleus</location>
    </subcellularLocation>
</comment>
<dbReference type="GO" id="GO:0000981">
    <property type="term" value="F:DNA-binding transcription factor activity, RNA polymerase II-specific"/>
    <property type="evidence" value="ECO:0007669"/>
    <property type="project" value="TreeGrafter"/>
</dbReference>
<dbReference type="InterPro" id="IPR009057">
    <property type="entry name" value="Homeodomain-like_sf"/>
</dbReference>
<feature type="compositionally biased region" description="Basic and acidic residues" evidence="8">
    <location>
        <begin position="145"/>
        <end position="159"/>
    </location>
</feature>
<feature type="region of interest" description="Disordered" evidence="8">
    <location>
        <begin position="413"/>
        <end position="457"/>
    </location>
</feature>
<feature type="region of interest" description="Disordered" evidence="8">
    <location>
        <begin position="475"/>
        <end position="502"/>
    </location>
</feature>
<keyword evidence="4" id="KW-0238">DNA-binding</keyword>
<feature type="region of interest" description="Disordered" evidence="8">
    <location>
        <begin position="138"/>
        <end position="197"/>
    </location>
</feature>
<dbReference type="AlphaFoldDB" id="F1KTJ4"/>
<dbReference type="SUPFAM" id="SSF46689">
    <property type="entry name" value="Homeodomain-like"/>
    <property type="match status" value="1"/>
</dbReference>
<feature type="domain" description="Prospero" evidence="9">
    <location>
        <begin position="506"/>
        <end position="664"/>
    </location>
</feature>
<keyword evidence="6" id="KW-0804">Transcription</keyword>
<organism evidence="10">
    <name type="scientific">Ascaris suum</name>
    <name type="common">Pig roundworm</name>
    <name type="synonym">Ascaris lumbricoides</name>
    <dbReference type="NCBI Taxonomy" id="6253"/>
    <lineage>
        <taxon>Eukaryota</taxon>
        <taxon>Metazoa</taxon>
        <taxon>Ecdysozoa</taxon>
        <taxon>Nematoda</taxon>
        <taxon>Chromadorea</taxon>
        <taxon>Rhabditida</taxon>
        <taxon>Spirurina</taxon>
        <taxon>Ascaridomorpha</taxon>
        <taxon>Ascaridoidea</taxon>
        <taxon>Ascarididae</taxon>
        <taxon>Ascaris</taxon>
    </lineage>
</organism>
<evidence type="ECO:0000256" key="2">
    <source>
        <dbReference type="ARBA" id="ARBA00022473"/>
    </source>
</evidence>
<dbReference type="PANTHER" id="PTHR12198">
    <property type="entry name" value="HOMEOBOX PROTEIN PROSPERO/PROX-1/CEH-26"/>
    <property type="match status" value="1"/>
</dbReference>
<dbReference type="GO" id="GO:0010001">
    <property type="term" value="P:glial cell differentiation"/>
    <property type="evidence" value="ECO:0007669"/>
    <property type="project" value="UniProtKB-ARBA"/>
</dbReference>
<protein>
    <submittedName>
        <fullName evidence="10">Homeobox protein ceh-26</fullName>
    </submittedName>
</protein>
<dbReference type="GO" id="GO:0048468">
    <property type="term" value="P:cell development"/>
    <property type="evidence" value="ECO:0007669"/>
    <property type="project" value="UniProtKB-ARBA"/>
</dbReference>
<proteinExistence type="evidence at transcript level"/>
<keyword evidence="7" id="KW-0539">Nucleus</keyword>
<keyword evidence="3" id="KW-0805">Transcription regulation</keyword>
<evidence type="ECO:0000259" key="9">
    <source>
        <dbReference type="PROSITE" id="PS51818"/>
    </source>
</evidence>
<evidence type="ECO:0000256" key="3">
    <source>
        <dbReference type="ARBA" id="ARBA00023015"/>
    </source>
</evidence>
<dbReference type="FunFam" id="1.10.10.500:FF:000002">
    <property type="entry name" value="Prospero homeobox 3"/>
    <property type="match status" value="1"/>
</dbReference>
<evidence type="ECO:0000256" key="5">
    <source>
        <dbReference type="ARBA" id="ARBA00023155"/>
    </source>
</evidence>
<dbReference type="EMBL" id="JI165623">
    <property type="protein sequence ID" value="ADY41198.1"/>
    <property type="molecule type" value="mRNA"/>
</dbReference>
<dbReference type="InterPro" id="IPR037131">
    <property type="entry name" value="Homeo_prospero_dom_sf"/>
</dbReference>
<dbReference type="GO" id="GO:0005634">
    <property type="term" value="C:nucleus"/>
    <property type="evidence" value="ECO:0007669"/>
    <property type="project" value="UniProtKB-SubCell"/>
</dbReference>
<keyword evidence="2" id="KW-0217">Developmental protein</keyword>
<keyword evidence="5 10" id="KW-0371">Homeobox</keyword>
<dbReference type="Pfam" id="PF05044">
    <property type="entry name" value="HPD"/>
    <property type="match status" value="1"/>
</dbReference>
<evidence type="ECO:0000256" key="8">
    <source>
        <dbReference type="SAM" id="MobiDB-lite"/>
    </source>
</evidence>
<evidence type="ECO:0000256" key="7">
    <source>
        <dbReference type="ARBA" id="ARBA00023242"/>
    </source>
</evidence>
<evidence type="ECO:0000256" key="6">
    <source>
        <dbReference type="ARBA" id="ARBA00023163"/>
    </source>
</evidence>